<evidence type="ECO:0000313" key="3">
    <source>
        <dbReference type="EMBL" id="KAK9106901.1"/>
    </source>
</evidence>
<gene>
    <name evidence="3" type="ORF">Syun_022912</name>
</gene>
<reference evidence="3 4" key="1">
    <citation type="submission" date="2024-01" db="EMBL/GenBank/DDBJ databases">
        <title>Genome assemblies of Stephania.</title>
        <authorList>
            <person name="Yang L."/>
        </authorList>
    </citation>
    <scope>NUCLEOTIDE SEQUENCE [LARGE SCALE GENOMIC DNA]</scope>
    <source>
        <strain evidence="3">YNDBR</strain>
        <tissue evidence="3">Leaf</tissue>
    </source>
</reference>
<organism evidence="3 4">
    <name type="scientific">Stephania yunnanensis</name>
    <dbReference type="NCBI Taxonomy" id="152371"/>
    <lineage>
        <taxon>Eukaryota</taxon>
        <taxon>Viridiplantae</taxon>
        <taxon>Streptophyta</taxon>
        <taxon>Embryophyta</taxon>
        <taxon>Tracheophyta</taxon>
        <taxon>Spermatophyta</taxon>
        <taxon>Magnoliopsida</taxon>
        <taxon>Ranunculales</taxon>
        <taxon>Menispermaceae</taxon>
        <taxon>Menispermoideae</taxon>
        <taxon>Cissampelideae</taxon>
        <taxon>Stephania</taxon>
    </lineage>
</organism>
<feature type="region of interest" description="Disordered" evidence="1">
    <location>
        <begin position="14"/>
        <end position="60"/>
    </location>
</feature>
<dbReference type="InterPro" id="IPR006461">
    <property type="entry name" value="PLAC_motif_containing"/>
</dbReference>
<evidence type="ECO:0000256" key="1">
    <source>
        <dbReference type="SAM" id="MobiDB-lite"/>
    </source>
</evidence>
<evidence type="ECO:0000256" key="2">
    <source>
        <dbReference type="SAM" id="Phobius"/>
    </source>
</evidence>
<keyword evidence="2" id="KW-0472">Membrane</keyword>
<feature type="transmembrane region" description="Helical" evidence="2">
    <location>
        <begin position="96"/>
        <end position="115"/>
    </location>
</feature>
<dbReference type="NCBIfam" id="TIGR01571">
    <property type="entry name" value="A_thal_Cys_rich"/>
    <property type="match status" value="1"/>
</dbReference>
<name>A0AAP0F8T8_9MAGN</name>
<proteinExistence type="predicted"/>
<protein>
    <submittedName>
        <fullName evidence="3">Uncharacterized protein</fullName>
    </submittedName>
</protein>
<sequence>MKYSYPPVITDDVAEATKTNTDYSSSAYPDDDPVPPSAPNSSVRFEYPPPPLPTSTTAGDPQSRMVIIRNAKSPLPWSTGLCDCCNDISSSCGVSGALYTLILCATGCACMYSCFYRSKLRGQYFLEEGPCTCTDCCLHCCCEECALCQEYRELQNRGFDMSIGWHANMERQKLGQGTAPDAQGEMKR</sequence>
<accession>A0AAP0F8T8</accession>
<keyword evidence="2" id="KW-1133">Transmembrane helix</keyword>
<evidence type="ECO:0000313" key="4">
    <source>
        <dbReference type="Proteomes" id="UP001420932"/>
    </source>
</evidence>
<dbReference type="PANTHER" id="PTHR15907">
    <property type="entry name" value="DUF614 FAMILY PROTEIN-RELATED"/>
    <property type="match status" value="1"/>
</dbReference>
<comment type="caution">
    <text evidence="3">The sequence shown here is derived from an EMBL/GenBank/DDBJ whole genome shotgun (WGS) entry which is preliminary data.</text>
</comment>
<dbReference type="Pfam" id="PF04749">
    <property type="entry name" value="PLAC8"/>
    <property type="match status" value="1"/>
</dbReference>
<keyword evidence="2" id="KW-0812">Transmembrane</keyword>
<keyword evidence="4" id="KW-1185">Reference proteome</keyword>
<dbReference type="Proteomes" id="UP001420932">
    <property type="component" value="Unassembled WGS sequence"/>
</dbReference>
<dbReference type="AlphaFoldDB" id="A0AAP0F8T8"/>
<dbReference type="EMBL" id="JBBNAF010000010">
    <property type="protein sequence ID" value="KAK9106901.1"/>
    <property type="molecule type" value="Genomic_DNA"/>
</dbReference>